<dbReference type="GO" id="GO:0005975">
    <property type="term" value="P:carbohydrate metabolic process"/>
    <property type="evidence" value="ECO:0007669"/>
    <property type="project" value="InterPro"/>
</dbReference>
<dbReference type="Gene3D" id="1.50.10.10">
    <property type="match status" value="1"/>
</dbReference>
<dbReference type="Proteomes" id="UP000619457">
    <property type="component" value="Unassembled WGS sequence"/>
</dbReference>
<gene>
    <name evidence="2" type="ORF">GCM10007049_28530</name>
</gene>
<evidence type="ECO:0000256" key="1">
    <source>
        <dbReference type="ARBA" id="ARBA00022801"/>
    </source>
</evidence>
<dbReference type="PANTHER" id="PTHR33886">
    <property type="entry name" value="UNSATURATED RHAMNOGALACTURONAN HYDROLASE (EUROFUNG)"/>
    <property type="match status" value="1"/>
</dbReference>
<protein>
    <submittedName>
        <fullName evidence="2">Glycosyl hydrolase family 88</fullName>
    </submittedName>
</protein>
<keyword evidence="1 2" id="KW-0378">Hydrolase</keyword>
<comment type="caution">
    <text evidence="2">The sequence shown here is derived from an EMBL/GenBank/DDBJ whole genome shotgun (WGS) entry which is preliminary data.</text>
</comment>
<dbReference type="PANTHER" id="PTHR33886:SF8">
    <property type="entry name" value="UNSATURATED RHAMNOGALACTURONAN HYDROLASE (EUROFUNG)"/>
    <property type="match status" value="1"/>
</dbReference>
<dbReference type="Pfam" id="PF07470">
    <property type="entry name" value="Glyco_hydro_88"/>
    <property type="match status" value="1"/>
</dbReference>
<keyword evidence="3" id="KW-1185">Reference proteome</keyword>
<dbReference type="RefSeq" id="WP_018475858.1">
    <property type="nucleotide sequence ID" value="NZ_BMWX01000004.1"/>
</dbReference>
<dbReference type="EMBL" id="BMWX01000004">
    <property type="protein sequence ID" value="GGZ33186.1"/>
    <property type="molecule type" value="Genomic_DNA"/>
</dbReference>
<evidence type="ECO:0000313" key="3">
    <source>
        <dbReference type="Proteomes" id="UP000619457"/>
    </source>
</evidence>
<dbReference type="InterPro" id="IPR008928">
    <property type="entry name" value="6-hairpin_glycosidase_sf"/>
</dbReference>
<name>A0A918UTK7_9BACT</name>
<sequence>MHIISHTKVRIASVIALLVIGTPVIGQEVQTDSNTPLHLIQPAYEIPYGQVTANSVEESLSRILHYLQQNTPYQFLNKEGKPVELGQANEESLLKKGDFRIFSYEWGVTYAGMLAAGEAMDNSSYTEYALERLEFLDASYTHFSKSADKSQPDEGPIARVMHPHALDDAGALCAALIKAKDQGLNRDIRPLASHYIDFIMQDQYRFSDGTLARNRPVENTLWLDDLFMSVPALAQMGKLTGEEAYYDEAVTQVLAFAERMFNEDKGLFMHGWVLGADSYPQFHWGRANGWAFMTLVELLDVLPEQHPQRADMMDLFRKHAMGLASYQSSIGFWHQLLDRNDSYLETSATAIFTYGFAKAINKGWLDYRVFGPMTLLGWAAVDSKINDQGQVEGTCVGTGMGFDPAFYYHRPVSVYAAHGYGPALLAGAEVYQLIGSHPYEINETAVQFLENK</sequence>
<organism evidence="2 3">
    <name type="scientific">Echinicola pacifica</name>
    <dbReference type="NCBI Taxonomy" id="346377"/>
    <lineage>
        <taxon>Bacteria</taxon>
        <taxon>Pseudomonadati</taxon>
        <taxon>Bacteroidota</taxon>
        <taxon>Cytophagia</taxon>
        <taxon>Cytophagales</taxon>
        <taxon>Cyclobacteriaceae</taxon>
        <taxon>Echinicola</taxon>
    </lineage>
</organism>
<dbReference type="AlphaFoldDB" id="A0A918UTK7"/>
<reference evidence="2" key="1">
    <citation type="journal article" date="2014" name="Int. J. Syst. Evol. Microbiol.">
        <title>Complete genome sequence of Corynebacterium casei LMG S-19264T (=DSM 44701T), isolated from a smear-ripened cheese.</title>
        <authorList>
            <consortium name="US DOE Joint Genome Institute (JGI-PGF)"/>
            <person name="Walter F."/>
            <person name="Albersmeier A."/>
            <person name="Kalinowski J."/>
            <person name="Ruckert C."/>
        </authorList>
    </citation>
    <scope>NUCLEOTIDE SEQUENCE</scope>
    <source>
        <strain evidence="2">KCTC 12368</strain>
    </source>
</reference>
<dbReference type="InterPro" id="IPR010905">
    <property type="entry name" value="Glyco_hydro_88"/>
</dbReference>
<proteinExistence type="predicted"/>
<reference evidence="2" key="2">
    <citation type="submission" date="2020-09" db="EMBL/GenBank/DDBJ databases">
        <authorList>
            <person name="Sun Q."/>
            <person name="Kim S."/>
        </authorList>
    </citation>
    <scope>NUCLEOTIDE SEQUENCE</scope>
    <source>
        <strain evidence="2">KCTC 12368</strain>
    </source>
</reference>
<dbReference type="InterPro" id="IPR052043">
    <property type="entry name" value="PolySaccharide_Degr_Enz"/>
</dbReference>
<dbReference type="GO" id="GO:0016787">
    <property type="term" value="F:hydrolase activity"/>
    <property type="evidence" value="ECO:0007669"/>
    <property type="project" value="UniProtKB-KW"/>
</dbReference>
<dbReference type="SUPFAM" id="SSF48208">
    <property type="entry name" value="Six-hairpin glycosidases"/>
    <property type="match status" value="1"/>
</dbReference>
<evidence type="ECO:0000313" key="2">
    <source>
        <dbReference type="EMBL" id="GGZ33186.1"/>
    </source>
</evidence>
<dbReference type="InterPro" id="IPR012341">
    <property type="entry name" value="6hp_glycosidase-like_sf"/>
</dbReference>
<accession>A0A918UTK7</accession>